<dbReference type="Proteomes" id="UP001187192">
    <property type="component" value="Unassembled WGS sequence"/>
</dbReference>
<protein>
    <submittedName>
        <fullName evidence="1">Uncharacterized protein</fullName>
    </submittedName>
</protein>
<evidence type="ECO:0000313" key="1">
    <source>
        <dbReference type="EMBL" id="GMN30759.1"/>
    </source>
</evidence>
<organism evidence="1 2">
    <name type="scientific">Ficus carica</name>
    <name type="common">Common fig</name>
    <dbReference type="NCBI Taxonomy" id="3494"/>
    <lineage>
        <taxon>Eukaryota</taxon>
        <taxon>Viridiplantae</taxon>
        <taxon>Streptophyta</taxon>
        <taxon>Embryophyta</taxon>
        <taxon>Tracheophyta</taxon>
        <taxon>Spermatophyta</taxon>
        <taxon>Magnoliopsida</taxon>
        <taxon>eudicotyledons</taxon>
        <taxon>Gunneridae</taxon>
        <taxon>Pentapetalae</taxon>
        <taxon>rosids</taxon>
        <taxon>fabids</taxon>
        <taxon>Rosales</taxon>
        <taxon>Moraceae</taxon>
        <taxon>Ficeae</taxon>
        <taxon>Ficus</taxon>
    </lineage>
</organism>
<keyword evidence="2" id="KW-1185">Reference proteome</keyword>
<evidence type="ECO:0000313" key="2">
    <source>
        <dbReference type="Proteomes" id="UP001187192"/>
    </source>
</evidence>
<name>A0AA88D980_FICCA</name>
<sequence length="73" mass="8357">MSITSRYPAYIGGYWPVTNQYLIGGGGYELGSCEYRWLPVSNHPIFYRGGRYQLVSRWVPDGNQPITIDWPVS</sequence>
<gene>
    <name evidence="1" type="ORF">TIFTF001_041504</name>
</gene>
<proteinExistence type="predicted"/>
<accession>A0AA88D980</accession>
<dbReference type="EMBL" id="BTGU01001881">
    <property type="protein sequence ID" value="GMN30759.1"/>
    <property type="molecule type" value="Genomic_DNA"/>
</dbReference>
<reference evidence="1" key="1">
    <citation type="submission" date="2023-07" db="EMBL/GenBank/DDBJ databases">
        <title>draft genome sequence of fig (Ficus carica).</title>
        <authorList>
            <person name="Takahashi T."/>
            <person name="Nishimura K."/>
        </authorList>
    </citation>
    <scope>NUCLEOTIDE SEQUENCE</scope>
</reference>
<dbReference type="AlphaFoldDB" id="A0AA88D980"/>
<comment type="caution">
    <text evidence="1">The sequence shown here is derived from an EMBL/GenBank/DDBJ whole genome shotgun (WGS) entry which is preliminary data.</text>
</comment>